<evidence type="ECO:0000313" key="2">
    <source>
        <dbReference type="EMBL" id="RQW63434.1"/>
    </source>
</evidence>
<dbReference type="Pfam" id="PF06945">
    <property type="entry name" value="DUF1289"/>
    <property type="match status" value="1"/>
</dbReference>
<dbReference type="Proteomes" id="UP000281112">
    <property type="component" value="Unassembled WGS sequence"/>
</dbReference>
<keyword evidence="3" id="KW-1185">Reference proteome</keyword>
<dbReference type="RefSeq" id="WP_124936898.1">
    <property type="nucleotide sequence ID" value="NZ_RJVQ01000003.1"/>
</dbReference>
<proteinExistence type="predicted"/>
<comment type="caution">
    <text evidence="2">The sequence shown here is derived from an EMBL/GenBank/DDBJ whole genome shotgun (WGS) entry which is preliminary data.</text>
</comment>
<name>A0A3N9THR4_9VIBR</name>
<dbReference type="PANTHER" id="PTHR35175:SF1">
    <property type="entry name" value="OXIDOREDUCTASE"/>
    <property type="match status" value="1"/>
</dbReference>
<sequence>MEQLEFFDVPSPCVRVCTVDEKGYCQGCMRNRQERFNWLNMTTEEKLNVIKLCQRRYRRKRMEQLNIKKPSEIIPTASDASDNDQQPELF</sequence>
<organism evidence="2 3">
    <name type="scientific">Vibrio viridaestus</name>
    <dbReference type="NCBI Taxonomy" id="2487322"/>
    <lineage>
        <taxon>Bacteria</taxon>
        <taxon>Pseudomonadati</taxon>
        <taxon>Pseudomonadota</taxon>
        <taxon>Gammaproteobacteria</taxon>
        <taxon>Vibrionales</taxon>
        <taxon>Vibrionaceae</taxon>
        <taxon>Vibrio</taxon>
    </lineage>
</organism>
<protein>
    <submittedName>
        <fullName evidence="2">DUF1289 domain-containing protein</fullName>
    </submittedName>
</protein>
<dbReference type="AlphaFoldDB" id="A0A3N9THR4"/>
<gene>
    <name evidence="2" type="ORF">EES38_09305</name>
</gene>
<feature type="region of interest" description="Disordered" evidence="1">
    <location>
        <begin position="68"/>
        <end position="90"/>
    </location>
</feature>
<feature type="compositionally biased region" description="Polar residues" evidence="1">
    <location>
        <begin position="78"/>
        <end position="90"/>
    </location>
</feature>
<evidence type="ECO:0000256" key="1">
    <source>
        <dbReference type="SAM" id="MobiDB-lite"/>
    </source>
</evidence>
<dbReference type="InterPro" id="IPR010710">
    <property type="entry name" value="DUF1289"/>
</dbReference>
<dbReference type="OrthoDB" id="8911262at2"/>
<reference evidence="2 3" key="1">
    <citation type="submission" date="2018-11" db="EMBL/GenBank/DDBJ databases">
        <title>Vibrio LJC006 sp. nov., isolated from seawater during the bloom of the enteromorpha.</title>
        <authorList>
            <person name="Liang J."/>
        </authorList>
    </citation>
    <scope>NUCLEOTIDE SEQUENCE [LARGE SCALE GENOMIC DNA]</scope>
    <source>
        <strain evidence="2 3">LJC006</strain>
    </source>
</reference>
<dbReference type="PANTHER" id="PTHR35175">
    <property type="entry name" value="DUF1289 DOMAIN-CONTAINING PROTEIN"/>
    <property type="match status" value="1"/>
</dbReference>
<accession>A0A3N9THR4</accession>
<evidence type="ECO:0000313" key="3">
    <source>
        <dbReference type="Proteomes" id="UP000281112"/>
    </source>
</evidence>
<dbReference type="EMBL" id="RJVQ01000003">
    <property type="protein sequence ID" value="RQW63434.1"/>
    <property type="molecule type" value="Genomic_DNA"/>
</dbReference>